<comment type="catalytic activity">
    <reaction evidence="1 9">
        <text>a 4-O-methyl-thymidine in DNA + L-cysteinyl-[protein] = a thymidine in DNA + S-methyl-L-cysteinyl-[protein]</text>
        <dbReference type="Rhea" id="RHEA:53428"/>
        <dbReference type="Rhea" id="RHEA-COMP:10131"/>
        <dbReference type="Rhea" id="RHEA-COMP:10132"/>
        <dbReference type="Rhea" id="RHEA-COMP:13555"/>
        <dbReference type="Rhea" id="RHEA-COMP:13556"/>
        <dbReference type="ChEBI" id="CHEBI:29950"/>
        <dbReference type="ChEBI" id="CHEBI:82612"/>
        <dbReference type="ChEBI" id="CHEBI:137386"/>
        <dbReference type="ChEBI" id="CHEBI:137387"/>
        <dbReference type="EC" id="2.1.1.63"/>
    </reaction>
</comment>
<dbReference type="CDD" id="cd06445">
    <property type="entry name" value="ATase"/>
    <property type="match status" value="1"/>
</dbReference>
<evidence type="ECO:0000256" key="6">
    <source>
        <dbReference type="ARBA" id="ARBA00022763"/>
    </source>
</evidence>
<protein>
    <recommendedName>
        <fullName evidence="9">Methylated-DNA--protein-cysteine methyltransferase</fullName>
        <ecNumber evidence="9">2.1.1.63</ecNumber>
    </recommendedName>
    <alternativeName>
        <fullName evidence="9">6-O-methylguanine-DNA methyltransferase</fullName>
        <shortName evidence="9">MGMT</shortName>
    </alternativeName>
    <alternativeName>
        <fullName evidence="9">O-6-methylguanine-DNA-alkyltransferase</fullName>
    </alternativeName>
</protein>
<dbReference type="AlphaFoldDB" id="A0A521DP24"/>
<feature type="domain" description="Methylated-DNA-[protein]-cysteine S-methyltransferase DNA binding" evidence="10">
    <location>
        <begin position="72"/>
        <end position="150"/>
    </location>
</feature>
<dbReference type="EMBL" id="FXSZ01000008">
    <property type="protein sequence ID" value="SMO73443.1"/>
    <property type="molecule type" value="Genomic_DNA"/>
</dbReference>
<dbReference type="HAMAP" id="MF_00772">
    <property type="entry name" value="OGT"/>
    <property type="match status" value="1"/>
</dbReference>
<dbReference type="InterPro" id="IPR023546">
    <property type="entry name" value="MGMT"/>
</dbReference>
<dbReference type="InterPro" id="IPR036217">
    <property type="entry name" value="MethylDNA_cys_MeTrfase_DNAb"/>
</dbReference>
<reference evidence="12 13" key="1">
    <citation type="submission" date="2017-05" db="EMBL/GenBank/DDBJ databases">
        <authorList>
            <person name="Varghese N."/>
            <person name="Submissions S."/>
        </authorList>
    </citation>
    <scope>NUCLEOTIDE SEQUENCE [LARGE SCALE GENOMIC DNA]</scope>
    <source>
        <strain evidence="12 13">DSM 21342</strain>
    </source>
</reference>
<dbReference type="PROSITE" id="PS00374">
    <property type="entry name" value="MGMT"/>
    <property type="match status" value="1"/>
</dbReference>
<dbReference type="GO" id="GO:0003908">
    <property type="term" value="F:methylated-DNA-[protein]-cysteine S-methyltransferase activity"/>
    <property type="evidence" value="ECO:0007669"/>
    <property type="project" value="UniProtKB-UniRule"/>
</dbReference>
<accession>A0A521DP24</accession>
<evidence type="ECO:0000256" key="2">
    <source>
        <dbReference type="ARBA" id="ARBA00008711"/>
    </source>
</evidence>
<keyword evidence="4 9" id="KW-0489">Methyltransferase</keyword>
<evidence type="ECO:0000256" key="3">
    <source>
        <dbReference type="ARBA" id="ARBA00022490"/>
    </source>
</evidence>
<comment type="similarity">
    <text evidence="2 9">Belongs to the MGMT family.</text>
</comment>
<evidence type="ECO:0000256" key="4">
    <source>
        <dbReference type="ARBA" id="ARBA00022603"/>
    </source>
</evidence>
<evidence type="ECO:0000256" key="1">
    <source>
        <dbReference type="ARBA" id="ARBA00001286"/>
    </source>
</evidence>
<dbReference type="GO" id="GO:0006307">
    <property type="term" value="P:DNA alkylation repair"/>
    <property type="evidence" value="ECO:0007669"/>
    <property type="project" value="UniProtKB-UniRule"/>
</dbReference>
<keyword evidence="13" id="KW-1185">Reference proteome</keyword>
<comment type="function">
    <text evidence="9">Involved in the cellular defense against the biological effects of O6-methylguanine (O6-MeG) and O4-methylthymine (O4-MeT) in DNA. Repairs the methylated nucleobase in DNA by stoichiometrically transferring the methyl group to a cysteine residue in the enzyme. This is a suicide reaction: the enzyme is irreversibly inactivated.</text>
</comment>
<proteinExistence type="inferred from homology"/>
<feature type="active site" description="Nucleophile; methyl group acceptor" evidence="9">
    <location>
        <position position="122"/>
    </location>
</feature>
<name>A0A521DP24_9SPHI</name>
<evidence type="ECO:0000259" key="11">
    <source>
        <dbReference type="Pfam" id="PF02870"/>
    </source>
</evidence>
<dbReference type="InterPro" id="IPR008332">
    <property type="entry name" value="MethylG_MeTrfase_N"/>
</dbReference>
<evidence type="ECO:0000313" key="13">
    <source>
        <dbReference type="Proteomes" id="UP000315971"/>
    </source>
</evidence>
<dbReference type="EC" id="2.1.1.63" evidence="9"/>
<dbReference type="Pfam" id="PF02870">
    <property type="entry name" value="Methyltransf_1N"/>
    <property type="match status" value="1"/>
</dbReference>
<dbReference type="SUPFAM" id="SSF53155">
    <property type="entry name" value="Methylated DNA-protein cysteine methyltransferase domain"/>
    <property type="match status" value="1"/>
</dbReference>
<dbReference type="InterPro" id="IPR014048">
    <property type="entry name" value="MethylDNA_cys_MeTrfase_DNA-bd"/>
</dbReference>
<comment type="catalytic activity">
    <reaction evidence="8 9">
        <text>a 6-O-methyl-2'-deoxyguanosine in DNA + L-cysteinyl-[protein] = S-methyl-L-cysteinyl-[protein] + a 2'-deoxyguanosine in DNA</text>
        <dbReference type="Rhea" id="RHEA:24000"/>
        <dbReference type="Rhea" id="RHEA-COMP:10131"/>
        <dbReference type="Rhea" id="RHEA-COMP:10132"/>
        <dbReference type="Rhea" id="RHEA-COMP:11367"/>
        <dbReference type="Rhea" id="RHEA-COMP:11368"/>
        <dbReference type="ChEBI" id="CHEBI:29950"/>
        <dbReference type="ChEBI" id="CHEBI:82612"/>
        <dbReference type="ChEBI" id="CHEBI:85445"/>
        <dbReference type="ChEBI" id="CHEBI:85448"/>
        <dbReference type="EC" id="2.1.1.63"/>
    </reaction>
</comment>
<dbReference type="GO" id="GO:0032259">
    <property type="term" value="P:methylation"/>
    <property type="evidence" value="ECO:0007669"/>
    <property type="project" value="UniProtKB-KW"/>
</dbReference>
<evidence type="ECO:0000256" key="7">
    <source>
        <dbReference type="ARBA" id="ARBA00023204"/>
    </source>
</evidence>
<comment type="subcellular location">
    <subcellularLocation>
        <location evidence="9">Cytoplasm</location>
    </subcellularLocation>
</comment>
<evidence type="ECO:0000256" key="9">
    <source>
        <dbReference type="HAMAP-Rule" id="MF_00772"/>
    </source>
</evidence>
<dbReference type="Proteomes" id="UP000315971">
    <property type="component" value="Unassembled WGS sequence"/>
</dbReference>
<dbReference type="InterPro" id="IPR036631">
    <property type="entry name" value="MGMT_N_sf"/>
</dbReference>
<dbReference type="Gene3D" id="3.30.160.70">
    <property type="entry name" value="Methylated DNA-protein cysteine methyltransferase domain"/>
    <property type="match status" value="1"/>
</dbReference>
<dbReference type="FunFam" id="1.10.10.10:FF:000214">
    <property type="entry name" value="Methylated-DNA--protein-cysteine methyltransferase"/>
    <property type="match status" value="1"/>
</dbReference>
<dbReference type="SUPFAM" id="SSF46767">
    <property type="entry name" value="Methylated DNA-protein cysteine methyltransferase, C-terminal domain"/>
    <property type="match status" value="1"/>
</dbReference>
<dbReference type="InterPro" id="IPR036388">
    <property type="entry name" value="WH-like_DNA-bd_sf"/>
</dbReference>
<evidence type="ECO:0000313" key="12">
    <source>
        <dbReference type="EMBL" id="SMO73443.1"/>
    </source>
</evidence>
<feature type="domain" description="Methylguanine DNA methyltransferase ribonuclease-like" evidence="11">
    <location>
        <begin position="6"/>
        <end position="66"/>
    </location>
</feature>
<gene>
    <name evidence="12" type="ORF">SAMN06265350_10818</name>
</gene>
<evidence type="ECO:0000259" key="10">
    <source>
        <dbReference type="Pfam" id="PF01035"/>
    </source>
</evidence>
<keyword evidence="7 9" id="KW-0234">DNA repair</keyword>
<dbReference type="OrthoDB" id="9802228at2"/>
<organism evidence="12 13">
    <name type="scientific">Solitalea koreensis</name>
    <dbReference type="NCBI Taxonomy" id="543615"/>
    <lineage>
        <taxon>Bacteria</taxon>
        <taxon>Pseudomonadati</taxon>
        <taxon>Bacteroidota</taxon>
        <taxon>Sphingobacteriia</taxon>
        <taxon>Sphingobacteriales</taxon>
        <taxon>Sphingobacteriaceae</taxon>
        <taxon>Solitalea</taxon>
    </lineage>
</organism>
<keyword evidence="6 9" id="KW-0227">DNA damage</keyword>
<keyword evidence="5 9" id="KW-0808">Transferase</keyword>
<evidence type="ECO:0000256" key="8">
    <source>
        <dbReference type="ARBA" id="ARBA00049348"/>
    </source>
</evidence>
<dbReference type="RefSeq" id="WP_142604321.1">
    <property type="nucleotide sequence ID" value="NZ_FXSZ01000008.1"/>
</dbReference>
<dbReference type="Pfam" id="PF01035">
    <property type="entry name" value="DNA_binding_1"/>
    <property type="match status" value="1"/>
</dbReference>
<dbReference type="InterPro" id="IPR001497">
    <property type="entry name" value="MethylDNA_cys_MeTrfase_AS"/>
</dbReference>
<sequence length="161" mass="17940">MNLTQAYYHSPIGIIQISGDDEYIHSTLFREEAGENSGNSAVVKLALVQLDEYFTGNRLNFELPISQSGTTFQLSVWDQLTKIPYGETISYLQLSERLNNRLAIRAVGAANGKNNIIVIVPCHRVVGNDGSLTGFSAGLWRKKWLLQHENKISGKGQRSLF</sequence>
<dbReference type="PANTHER" id="PTHR10815:SF5">
    <property type="entry name" value="METHYLATED-DNA--PROTEIN-CYSTEINE METHYLTRANSFERASE"/>
    <property type="match status" value="1"/>
</dbReference>
<dbReference type="PANTHER" id="PTHR10815">
    <property type="entry name" value="METHYLATED-DNA--PROTEIN-CYSTEINE METHYLTRANSFERASE"/>
    <property type="match status" value="1"/>
</dbReference>
<dbReference type="GO" id="GO:0005737">
    <property type="term" value="C:cytoplasm"/>
    <property type="evidence" value="ECO:0007669"/>
    <property type="project" value="UniProtKB-SubCell"/>
</dbReference>
<keyword evidence="3 9" id="KW-0963">Cytoplasm</keyword>
<evidence type="ECO:0000256" key="5">
    <source>
        <dbReference type="ARBA" id="ARBA00022679"/>
    </source>
</evidence>
<dbReference type="NCBIfam" id="TIGR00589">
    <property type="entry name" value="ogt"/>
    <property type="match status" value="1"/>
</dbReference>
<dbReference type="Gene3D" id="1.10.10.10">
    <property type="entry name" value="Winged helix-like DNA-binding domain superfamily/Winged helix DNA-binding domain"/>
    <property type="match status" value="1"/>
</dbReference>
<comment type="miscellaneous">
    <text evidence="9">This enzyme catalyzes only one turnover and therefore is not strictly catalytic. According to one definition, an enzyme is a biocatalyst that acts repeatedly and over many reaction cycles.</text>
</comment>